<sequence>MDQQNQETISRRSSLSRHIQRVFHKDIPGYQRQGAGPLFCENSILNVDGQNGQQRIDGGTERGANTQYLLDNPSFATNEYSPHMVSSQRPGASNRSSSRPRRFSIPSIFQKTIERKDTSSNSNEPASLTSNAYIPQNDNSTVIQKNERRATKRLEAERLELEKRLTRIEDAQLARGRSLTKGETRRLTKKQPIRSSSRASSVSTDDNRVSRRISSVFSSSRHTSRSRSSSVNHKDRGSAGHAPETPRLPSEEEKGHPKHSTANFSLPLYLPERLGETITRTFVTQDSASLPNREKLTELQKVHHPDTMISSHQKARARKSTRETRDTTSYTKGDQVKRDDSQKRPADLDRSCFAASLYLEQGSSKSDRFYDNHRQSFSSHNFKVPGTKQSTSATAETKPFTQDARNPVTQHKSDMFRQRAISHKPVANPYFHTQPRIIRKSPLTREHGVDTPPIEQKQKTVTSLTENGNKTRQGDPTQKSMAPKSTTASLLPNSGSRAPNTKSKQCEERTGTCLDATGRLVNYSLGHSTNKPVLSDITPSQSRSPGLSQKPKDYPNEMRNDVQNARPPDDPFKITDRNVGNKTPQEWQSQQTHEDLSRDLERSDRKNSTTPVTADQDAQRSSLSQEQASPTSFVSCKSGRRSGSPPKTLYQNALSVGHNISGYSKQQSGYDSSEKDRDPKSVPSHGNGNGTEAAILAATESEMEKPIQVKKQFQPHLVEKAFVICCSCESWHSIPPGESMKPPVSGDLVGCKSQGASNIQATPETNHFWKPTRDSTMRSPASQPGNENKHTTSGPMSNAMRSCWCGHTISSLCCDGWTTLVHMRHRHCWL</sequence>
<dbReference type="AlphaFoldDB" id="A0A2J5HKP3"/>
<protein>
    <submittedName>
        <fullName evidence="2">Uncharacterized protein</fullName>
    </submittedName>
</protein>
<feature type="compositionally biased region" description="Polar residues" evidence="1">
    <location>
        <begin position="73"/>
        <end position="94"/>
    </location>
</feature>
<feature type="region of interest" description="Disordered" evidence="1">
    <location>
        <begin position="428"/>
        <end position="509"/>
    </location>
</feature>
<feature type="compositionally biased region" description="Basic and acidic residues" evidence="1">
    <location>
        <begin position="550"/>
        <end position="560"/>
    </location>
</feature>
<evidence type="ECO:0000313" key="3">
    <source>
        <dbReference type="Proteomes" id="UP000235023"/>
    </source>
</evidence>
<dbReference type="OrthoDB" id="5386674at2759"/>
<feature type="region of interest" description="Disordered" evidence="1">
    <location>
        <begin position="176"/>
        <end position="267"/>
    </location>
</feature>
<feature type="compositionally biased region" description="Polar residues" evidence="1">
    <location>
        <begin position="459"/>
        <end position="503"/>
    </location>
</feature>
<feature type="region of interest" description="Disordered" evidence="1">
    <location>
        <begin position="73"/>
        <end position="149"/>
    </location>
</feature>
<evidence type="ECO:0000256" key="1">
    <source>
        <dbReference type="SAM" id="MobiDB-lite"/>
    </source>
</evidence>
<gene>
    <name evidence="2" type="ORF">BDW42DRAFT_176345</name>
</gene>
<dbReference type="Proteomes" id="UP000235023">
    <property type="component" value="Unassembled WGS sequence"/>
</dbReference>
<feature type="region of interest" description="Disordered" evidence="1">
    <location>
        <begin position="527"/>
        <end position="690"/>
    </location>
</feature>
<feature type="compositionally biased region" description="Basic and acidic residues" evidence="1">
    <location>
        <begin position="567"/>
        <end position="576"/>
    </location>
</feature>
<dbReference type="EMBL" id="KZ559590">
    <property type="protein sequence ID" value="PLN77700.1"/>
    <property type="molecule type" value="Genomic_DNA"/>
</dbReference>
<feature type="compositionally biased region" description="Polar residues" evidence="1">
    <location>
        <begin position="661"/>
        <end position="671"/>
    </location>
</feature>
<feature type="region of interest" description="Disordered" evidence="1">
    <location>
        <begin position="298"/>
        <end position="347"/>
    </location>
</feature>
<organism evidence="2 3">
    <name type="scientific">Aspergillus taichungensis</name>
    <dbReference type="NCBI Taxonomy" id="482145"/>
    <lineage>
        <taxon>Eukaryota</taxon>
        <taxon>Fungi</taxon>
        <taxon>Dikarya</taxon>
        <taxon>Ascomycota</taxon>
        <taxon>Pezizomycotina</taxon>
        <taxon>Eurotiomycetes</taxon>
        <taxon>Eurotiomycetidae</taxon>
        <taxon>Eurotiales</taxon>
        <taxon>Aspergillaceae</taxon>
        <taxon>Aspergillus</taxon>
        <taxon>Aspergillus subgen. Circumdati</taxon>
    </lineage>
</organism>
<feature type="compositionally biased region" description="Polar residues" evidence="1">
    <location>
        <begin position="578"/>
        <end position="591"/>
    </location>
</feature>
<feature type="compositionally biased region" description="Low complexity" evidence="1">
    <location>
        <begin position="212"/>
        <end position="231"/>
    </location>
</feature>
<feature type="compositionally biased region" description="Polar residues" evidence="1">
    <location>
        <begin position="619"/>
        <end position="635"/>
    </location>
</feature>
<feature type="compositionally biased region" description="Basic and acidic residues" evidence="1">
    <location>
        <begin position="592"/>
        <end position="607"/>
    </location>
</feature>
<keyword evidence="3" id="KW-1185">Reference proteome</keyword>
<feature type="compositionally biased region" description="Polar residues" evidence="1">
    <location>
        <begin position="119"/>
        <end position="144"/>
    </location>
</feature>
<feature type="compositionally biased region" description="Basic and acidic residues" evidence="1">
    <location>
        <begin position="334"/>
        <end position="347"/>
    </location>
</feature>
<feature type="region of interest" description="Disordered" evidence="1">
    <location>
        <begin position="377"/>
        <end position="408"/>
    </location>
</feature>
<feature type="compositionally biased region" description="Polar residues" evidence="1">
    <location>
        <begin position="527"/>
        <end position="547"/>
    </location>
</feature>
<feature type="region of interest" description="Disordered" evidence="1">
    <location>
        <begin position="766"/>
        <end position="794"/>
    </location>
</feature>
<accession>A0A2J5HKP3</accession>
<name>A0A2J5HKP3_9EURO</name>
<reference evidence="3" key="1">
    <citation type="submission" date="2017-12" db="EMBL/GenBank/DDBJ databases">
        <authorList>
            <consortium name="DOE Joint Genome Institute"/>
            <person name="Mondo S.J."/>
            <person name="Kjaerbolling I."/>
            <person name="Vesth T.C."/>
            <person name="Frisvad J.C."/>
            <person name="Nybo J.L."/>
            <person name="Theobald S."/>
            <person name="Kuo A."/>
            <person name="Bowyer P."/>
            <person name="Matsuda Y."/>
            <person name="Lyhne E.K."/>
            <person name="Kogle M.E."/>
            <person name="Clum A."/>
            <person name="Lipzen A."/>
            <person name="Salamov A."/>
            <person name="Ngan C.Y."/>
            <person name="Daum C."/>
            <person name="Chiniquy J."/>
            <person name="Barry K."/>
            <person name="LaButti K."/>
            <person name="Haridas S."/>
            <person name="Simmons B.A."/>
            <person name="Magnuson J.K."/>
            <person name="Mortensen U.H."/>
            <person name="Larsen T.O."/>
            <person name="Grigoriev I.V."/>
            <person name="Baker S.E."/>
            <person name="Andersen M.R."/>
            <person name="Nordberg H.P."/>
            <person name="Cantor M.N."/>
            <person name="Hua S.X."/>
        </authorList>
    </citation>
    <scope>NUCLEOTIDE SEQUENCE [LARGE SCALE GENOMIC DNA]</scope>
    <source>
        <strain evidence="3">IBT 19404</strain>
    </source>
</reference>
<feature type="compositionally biased region" description="Polar residues" evidence="1">
    <location>
        <begin position="777"/>
        <end position="794"/>
    </location>
</feature>
<evidence type="ECO:0000313" key="2">
    <source>
        <dbReference type="EMBL" id="PLN77700.1"/>
    </source>
</evidence>
<feature type="compositionally biased region" description="Low complexity" evidence="1">
    <location>
        <begin position="194"/>
        <end position="203"/>
    </location>
</feature>
<proteinExistence type="predicted"/>